<sequence length="43" mass="4464">MANTAAETGTNKPELAADLDKLAAANIPVDIIPQRGKDMVALD</sequence>
<organism evidence="1 2">
    <name type="scientific">Neiella marina</name>
    <dbReference type="NCBI Taxonomy" id="508461"/>
    <lineage>
        <taxon>Bacteria</taxon>
        <taxon>Pseudomonadati</taxon>
        <taxon>Pseudomonadota</taxon>
        <taxon>Gammaproteobacteria</taxon>
        <taxon>Alteromonadales</taxon>
        <taxon>Echinimonadaceae</taxon>
        <taxon>Neiella</taxon>
    </lineage>
</organism>
<accession>A0A8J2UA74</accession>
<protein>
    <submittedName>
        <fullName evidence="1">Uncharacterized protein</fullName>
    </submittedName>
</protein>
<comment type="caution">
    <text evidence="1">The sequence shown here is derived from an EMBL/GenBank/DDBJ whole genome shotgun (WGS) entry which is preliminary data.</text>
</comment>
<reference evidence="2" key="1">
    <citation type="journal article" date="2019" name="Int. J. Syst. Evol. Microbiol.">
        <title>The Global Catalogue of Microorganisms (GCM) 10K type strain sequencing project: providing services to taxonomists for standard genome sequencing and annotation.</title>
        <authorList>
            <consortium name="The Broad Institute Genomics Platform"/>
            <consortium name="The Broad Institute Genome Sequencing Center for Infectious Disease"/>
            <person name="Wu L."/>
            <person name="Ma J."/>
        </authorList>
    </citation>
    <scope>NUCLEOTIDE SEQUENCE [LARGE SCALE GENOMIC DNA]</scope>
    <source>
        <strain evidence="2">CGMCC 1.10130</strain>
    </source>
</reference>
<name>A0A8J2UA74_9GAMM</name>
<evidence type="ECO:0000313" key="2">
    <source>
        <dbReference type="Proteomes" id="UP000619743"/>
    </source>
</evidence>
<proteinExistence type="predicted"/>
<dbReference type="EMBL" id="BMDX01000026">
    <property type="protein sequence ID" value="GGA88966.1"/>
    <property type="molecule type" value="Genomic_DNA"/>
</dbReference>
<dbReference type="RefSeq" id="WP_268234496.1">
    <property type="nucleotide sequence ID" value="NZ_BMDX01000026.1"/>
</dbReference>
<keyword evidence="2" id="KW-1185">Reference proteome</keyword>
<gene>
    <name evidence="1" type="ORF">GCM10011369_33900</name>
</gene>
<dbReference type="Proteomes" id="UP000619743">
    <property type="component" value="Unassembled WGS sequence"/>
</dbReference>
<dbReference type="AlphaFoldDB" id="A0A8J2UA74"/>
<evidence type="ECO:0000313" key="1">
    <source>
        <dbReference type="EMBL" id="GGA88966.1"/>
    </source>
</evidence>